<dbReference type="PRINTS" id="PR00411">
    <property type="entry name" value="PNDRDTASEI"/>
</dbReference>
<dbReference type="eggNOG" id="COG2072">
    <property type="taxonomic scope" value="Bacteria"/>
</dbReference>
<dbReference type="SUPFAM" id="SSF51905">
    <property type="entry name" value="FAD/NAD(P)-binding domain"/>
    <property type="match status" value="2"/>
</dbReference>
<evidence type="ECO:0000313" key="3">
    <source>
        <dbReference type="Proteomes" id="UP000002357"/>
    </source>
</evidence>
<name>E2Q092_STRCL</name>
<gene>
    <name evidence="2" type="ORF">SCLAV_5368</name>
</gene>
<dbReference type="InterPro" id="IPR051209">
    <property type="entry name" value="FAD-bind_Monooxygenase_sf"/>
</dbReference>
<evidence type="ECO:0000256" key="1">
    <source>
        <dbReference type="SAM" id="MobiDB-lite"/>
    </source>
</evidence>
<dbReference type="PANTHER" id="PTHR42877:SF4">
    <property type="entry name" value="FAD_NAD(P)-BINDING DOMAIN-CONTAINING PROTEIN-RELATED"/>
    <property type="match status" value="1"/>
</dbReference>
<dbReference type="Pfam" id="PF13738">
    <property type="entry name" value="Pyr_redox_3"/>
    <property type="match status" value="1"/>
</dbReference>
<dbReference type="EMBL" id="CM000913">
    <property type="protein sequence ID" value="EFG10435.1"/>
    <property type="molecule type" value="Genomic_DNA"/>
</dbReference>
<dbReference type="PANTHER" id="PTHR42877">
    <property type="entry name" value="L-ORNITHINE N(5)-MONOOXYGENASE-RELATED"/>
    <property type="match status" value="1"/>
</dbReference>
<feature type="region of interest" description="Disordered" evidence="1">
    <location>
        <begin position="1"/>
        <end position="22"/>
    </location>
</feature>
<protein>
    <submittedName>
        <fullName evidence="2">Predicted flavoprotein involved in K+ transport</fullName>
    </submittedName>
</protein>
<feature type="region of interest" description="Disordered" evidence="1">
    <location>
        <begin position="519"/>
        <end position="545"/>
    </location>
</feature>
<dbReference type="Proteomes" id="UP000002357">
    <property type="component" value="Chromosome"/>
</dbReference>
<reference evidence="2 3" key="1">
    <citation type="journal article" date="2010" name="Genome Biol. Evol.">
        <title>The sequence of a 1.8-mb bacterial linear plasmid reveals a rich evolutionary reservoir of secondary metabolic pathways.</title>
        <authorList>
            <person name="Medema M.H."/>
            <person name="Trefzer A."/>
            <person name="Kovalchuk A."/>
            <person name="van den Berg M."/>
            <person name="Mueller U."/>
            <person name="Heijne W."/>
            <person name="Wu L."/>
            <person name="Alam M.T."/>
            <person name="Ronning C.M."/>
            <person name="Nierman W.C."/>
            <person name="Bovenberg R.A.L."/>
            <person name="Breitling R."/>
            <person name="Takano E."/>
        </authorList>
    </citation>
    <scope>NUCLEOTIDE SEQUENCE [LARGE SCALE GENOMIC DNA]</scope>
    <source>
        <strain evidence="3">ATCC 27064 / DSM 738 / JCM 4710 / NBRC 13307 / NCIMB 12785 / NRRL 3585 / VKM Ac-602</strain>
    </source>
</reference>
<dbReference type="STRING" id="1901.BB341_02220"/>
<accession>E2Q092</accession>
<dbReference type="Gene3D" id="3.50.50.60">
    <property type="entry name" value="FAD/NAD(P)-binding domain"/>
    <property type="match status" value="2"/>
</dbReference>
<feature type="compositionally biased region" description="Basic and acidic residues" evidence="1">
    <location>
        <begin position="1"/>
        <end position="18"/>
    </location>
</feature>
<dbReference type="InterPro" id="IPR036188">
    <property type="entry name" value="FAD/NAD-bd_sf"/>
</dbReference>
<keyword evidence="3" id="KW-1185">Reference proteome</keyword>
<organism evidence="2 3">
    <name type="scientific">Streptomyces clavuligerus</name>
    <dbReference type="NCBI Taxonomy" id="1901"/>
    <lineage>
        <taxon>Bacteria</taxon>
        <taxon>Bacillati</taxon>
        <taxon>Actinomycetota</taxon>
        <taxon>Actinomycetes</taxon>
        <taxon>Kitasatosporales</taxon>
        <taxon>Streptomycetaceae</taxon>
        <taxon>Streptomyces</taxon>
    </lineage>
</organism>
<sequence>MSNRKTGTEGHRMSERAETAPVSAPGRHVSVVIVGAGFAGIGTAVRLLREGHWDLLILERADEVGGAWRDNTYPGCACDVPSRLYSFSFAPNPEWSRRYAPQREIARYLRHCAESYALEPHLRLGCELRHAAWNADRQRWELRTGQGPLSADHLVMAQGPLSEPAVPALPGLDGFTGDVFHSARWRHDLDLSDRRVAVIGTGASAVQFVPHLQRAARRVTVFQRTPPWIMPRHDRPVPAWLRGLYRRAPWTQRLARLREYTLREAGLPALLGDRALAALGRGQALAHLHRQVDDPVLRGKLTPDYALGCKRVLMSDDYYPALGAPNVDVVTEPVVRVTEDAVLTAPADSTAPTGGSAAPAAADGSVHPVDVLVLGTGFRVTDAAYARLVTGTGGRTLHDVWQGSPQAYLGTTVAGFPNLWLMAGPNTGVGHTSLIYMIESQIDYLLGCLRFMDEHRVGAVDVRAGVQLAYNTAVQRRMTRTVWAAGGCAGWYRDRQGRITTIWPEPTWRFRRRTRGFDPDRYTLTARPGGSSGPAPHRPTTSAAD</sequence>
<dbReference type="AlphaFoldDB" id="E2Q092"/>
<proteinExistence type="predicted"/>
<evidence type="ECO:0000313" key="2">
    <source>
        <dbReference type="EMBL" id="EFG10435.1"/>
    </source>
</evidence>